<evidence type="ECO:0000256" key="1">
    <source>
        <dbReference type="ARBA" id="ARBA00010465"/>
    </source>
</evidence>
<gene>
    <name evidence="6" type="ORF">RI543_005010</name>
</gene>
<protein>
    <recommendedName>
        <fullName evidence="2">SWR1-complex protein 5</fullName>
    </recommendedName>
</protein>
<name>A0AAN8A764_9SACH</name>
<dbReference type="InterPro" id="IPR011421">
    <property type="entry name" value="BCNT-C"/>
</dbReference>
<feature type="domain" description="BCNT-C" evidence="5">
    <location>
        <begin position="259"/>
        <end position="336"/>
    </location>
</feature>
<feature type="region of interest" description="Disordered" evidence="4">
    <location>
        <begin position="1"/>
        <end position="63"/>
    </location>
</feature>
<evidence type="ECO:0000256" key="4">
    <source>
        <dbReference type="SAM" id="MobiDB-lite"/>
    </source>
</evidence>
<dbReference type="AlphaFoldDB" id="A0AAN8A764"/>
<dbReference type="InterPro" id="IPR027124">
    <property type="entry name" value="Swc5/CFDP1/2"/>
</dbReference>
<dbReference type="PANTHER" id="PTHR48407">
    <property type="entry name" value="CRANIOFACIAL DEVELOPMENT PROTEIN 1"/>
    <property type="match status" value="1"/>
</dbReference>
<keyword evidence="7" id="KW-1185">Reference proteome</keyword>
<feature type="compositionally biased region" description="Acidic residues" evidence="4">
    <location>
        <begin position="16"/>
        <end position="28"/>
    </location>
</feature>
<organism evidence="6 7">
    <name type="scientific">Arxiozyma heterogenica</name>
    <dbReference type="NCBI Taxonomy" id="278026"/>
    <lineage>
        <taxon>Eukaryota</taxon>
        <taxon>Fungi</taxon>
        <taxon>Dikarya</taxon>
        <taxon>Ascomycota</taxon>
        <taxon>Saccharomycotina</taxon>
        <taxon>Saccharomycetes</taxon>
        <taxon>Saccharomycetales</taxon>
        <taxon>Saccharomycetaceae</taxon>
        <taxon>Arxiozyma</taxon>
    </lineage>
</organism>
<evidence type="ECO:0000313" key="7">
    <source>
        <dbReference type="Proteomes" id="UP001306508"/>
    </source>
</evidence>
<reference evidence="7" key="1">
    <citation type="submission" date="2023-07" db="EMBL/GenBank/DDBJ databases">
        <title>A draft genome of Kazachstania heterogenica Y-27499.</title>
        <authorList>
            <person name="Donic C."/>
            <person name="Kralova J.S."/>
            <person name="Fidel L."/>
            <person name="Ben-Dor S."/>
            <person name="Jung S."/>
        </authorList>
    </citation>
    <scope>NUCLEOTIDE SEQUENCE [LARGE SCALE GENOMIC DNA]</scope>
    <source>
        <strain evidence="7">Y27499</strain>
    </source>
</reference>
<evidence type="ECO:0000259" key="5">
    <source>
        <dbReference type="PROSITE" id="PS51279"/>
    </source>
</evidence>
<evidence type="ECO:0000256" key="3">
    <source>
        <dbReference type="ARBA" id="ARBA00025222"/>
    </source>
</evidence>
<comment type="caution">
    <text evidence="6">The sequence shown here is derived from an EMBL/GenBank/DDBJ whole genome shotgun (WGS) entry which is preliminary data.</text>
</comment>
<feature type="region of interest" description="Disordered" evidence="4">
    <location>
        <begin position="210"/>
        <end position="261"/>
    </location>
</feature>
<evidence type="ECO:0000313" key="6">
    <source>
        <dbReference type="EMBL" id="KAK5773700.1"/>
    </source>
</evidence>
<dbReference type="EMBL" id="JAWIZZ010000071">
    <property type="protein sequence ID" value="KAK5773700.1"/>
    <property type="molecule type" value="Genomic_DNA"/>
</dbReference>
<feature type="compositionally biased region" description="Acidic residues" evidence="4">
    <location>
        <begin position="42"/>
        <end position="57"/>
    </location>
</feature>
<dbReference type="PROSITE" id="PS51279">
    <property type="entry name" value="BCNT_C"/>
    <property type="match status" value="1"/>
</dbReference>
<feature type="compositionally biased region" description="Basic and acidic residues" evidence="4">
    <location>
        <begin position="224"/>
        <end position="241"/>
    </location>
</feature>
<sequence>MDEKLTINNSVHENNENEEYNEEEDEDFVPDKEFKTISYGHEEEEVDDDKGEDSDDGESIKSRNYSKIESEVGGLIKTRRGHQLERERMAKHKYDNIMVSSDLHLSDKIIDIWSEMQNESTKRLIDSKMARQSVISVEPLHEDTTEMGVLGLVKEKEGEILIERSYKFAGEIIHEKKWVLKSSAEAKEYLNSLKFNHNVKDVVSGSTIGRSTIENDETDGNSNNDKKDSEKDEIIKHKEFQDDNGDGDGDNKPKLRRPLKRPPILEDIISGALKPKLSTLEKSKLDWVQYVDREGIEDELQYNKRSGYLAKQDFLSRVESRQDAQYKEFRRKQLALKFQTTQH</sequence>
<comment type="function">
    <text evidence="3">Component of the SWR1 complex which mediates the ATP-dependent exchange of histone H2A for the H2A variant HZT1 leading to transcriptional regulation of selected genes by chromatin remodeling. Involved in chromosome stability.</text>
</comment>
<feature type="compositionally biased region" description="Polar residues" evidence="4">
    <location>
        <begin position="1"/>
        <end position="12"/>
    </location>
</feature>
<dbReference type="PANTHER" id="PTHR48407:SF1">
    <property type="entry name" value="CRANIOFACIAL DEVELOPMENT PROTEIN 1"/>
    <property type="match status" value="1"/>
</dbReference>
<accession>A0AAN8A764</accession>
<dbReference type="Proteomes" id="UP001306508">
    <property type="component" value="Unassembled WGS sequence"/>
</dbReference>
<evidence type="ECO:0000256" key="2">
    <source>
        <dbReference type="ARBA" id="ARBA00019138"/>
    </source>
</evidence>
<dbReference type="Pfam" id="PF07572">
    <property type="entry name" value="BCNT"/>
    <property type="match status" value="1"/>
</dbReference>
<proteinExistence type="inferred from homology"/>
<comment type="similarity">
    <text evidence="1">Belongs to the SWC5 family.</text>
</comment>
<dbReference type="GO" id="GO:0000812">
    <property type="term" value="C:Swr1 complex"/>
    <property type="evidence" value="ECO:0007669"/>
    <property type="project" value="TreeGrafter"/>
</dbReference>